<sequence length="80" mass="8784">MGMKMLAPRGCMSSLRLPEEYGLSIICTMTWAAAVVPPLAEVDLVQLRCQYESAYDVLRVIVPCIGKVSRPVGVGHLDDY</sequence>
<proteinExistence type="predicted"/>
<keyword evidence="2" id="KW-1185">Reference proteome</keyword>
<dbReference type="Proteomes" id="UP000218334">
    <property type="component" value="Unassembled WGS sequence"/>
</dbReference>
<gene>
    <name evidence="1" type="ORF">ARMSODRAFT_443180</name>
</gene>
<organism evidence="1 2">
    <name type="scientific">Armillaria solidipes</name>
    <dbReference type="NCBI Taxonomy" id="1076256"/>
    <lineage>
        <taxon>Eukaryota</taxon>
        <taxon>Fungi</taxon>
        <taxon>Dikarya</taxon>
        <taxon>Basidiomycota</taxon>
        <taxon>Agaricomycotina</taxon>
        <taxon>Agaricomycetes</taxon>
        <taxon>Agaricomycetidae</taxon>
        <taxon>Agaricales</taxon>
        <taxon>Marasmiineae</taxon>
        <taxon>Physalacriaceae</taxon>
        <taxon>Armillaria</taxon>
    </lineage>
</organism>
<evidence type="ECO:0000313" key="2">
    <source>
        <dbReference type="Proteomes" id="UP000218334"/>
    </source>
</evidence>
<dbReference type="EMBL" id="KZ293447">
    <property type="protein sequence ID" value="PBK65065.1"/>
    <property type="molecule type" value="Genomic_DNA"/>
</dbReference>
<accession>A0A2H3B2G4</accession>
<protein>
    <submittedName>
        <fullName evidence="1">Uncharacterized protein</fullName>
    </submittedName>
</protein>
<evidence type="ECO:0000313" key="1">
    <source>
        <dbReference type="EMBL" id="PBK65065.1"/>
    </source>
</evidence>
<reference evidence="2" key="1">
    <citation type="journal article" date="2017" name="Nat. Ecol. Evol.">
        <title>Genome expansion and lineage-specific genetic innovations in the forest pathogenic fungi Armillaria.</title>
        <authorList>
            <person name="Sipos G."/>
            <person name="Prasanna A.N."/>
            <person name="Walter M.C."/>
            <person name="O'Connor E."/>
            <person name="Balint B."/>
            <person name="Krizsan K."/>
            <person name="Kiss B."/>
            <person name="Hess J."/>
            <person name="Varga T."/>
            <person name="Slot J."/>
            <person name="Riley R."/>
            <person name="Boka B."/>
            <person name="Rigling D."/>
            <person name="Barry K."/>
            <person name="Lee J."/>
            <person name="Mihaltcheva S."/>
            <person name="LaButti K."/>
            <person name="Lipzen A."/>
            <person name="Waldron R."/>
            <person name="Moloney N.M."/>
            <person name="Sperisen C."/>
            <person name="Kredics L."/>
            <person name="Vagvoelgyi C."/>
            <person name="Patrignani A."/>
            <person name="Fitzpatrick D."/>
            <person name="Nagy I."/>
            <person name="Doyle S."/>
            <person name="Anderson J.B."/>
            <person name="Grigoriev I.V."/>
            <person name="Gueldener U."/>
            <person name="Muensterkoetter M."/>
            <person name="Nagy L.G."/>
        </authorList>
    </citation>
    <scope>NUCLEOTIDE SEQUENCE [LARGE SCALE GENOMIC DNA]</scope>
    <source>
        <strain evidence="2">28-4</strain>
    </source>
</reference>
<dbReference type="AlphaFoldDB" id="A0A2H3B2G4"/>
<name>A0A2H3B2G4_9AGAR</name>